<keyword evidence="4" id="KW-1185">Reference proteome</keyword>
<sequence length="153" mass="16529">MSKRPPQRHAARNPPAPAVDSRLSAVDLDAPSGSQSDAPPPAAARDARPAPVATSREELVDLLGDLRQQGSLDVADEAALLRKYDGLLVELRAEKARLETEFRERMSRDGPEETNAWLAGAAEALGRRQGEQMRQLMTTIPALSAQFGHGDRA</sequence>
<protein>
    <submittedName>
        <fullName evidence="3">Uncharacterized protein</fullName>
    </submittedName>
</protein>
<dbReference type="OrthoDB" id="6028256at2"/>
<keyword evidence="1" id="KW-0175">Coiled coil</keyword>
<dbReference type="AlphaFoldDB" id="A0A5C5TWQ8"/>
<dbReference type="Proteomes" id="UP000319980">
    <property type="component" value="Unassembled WGS sequence"/>
</dbReference>
<evidence type="ECO:0000313" key="4">
    <source>
        <dbReference type="Proteomes" id="UP000319980"/>
    </source>
</evidence>
<feature type="region of interest" description="Disordered" evidence="2">
    <location>
        <begin position="1"/>
        <end position="53"/>
    </location>
</feature>
<proteinExistence type="predicted"/>
<dbReference type="EMBL" id="VOHK01000007">
    <property type="protein sequence ID" value="TWT18166.1"/>
    <property type="molecule type" value="Genomic_DNA"/>
</dbReference>
<accession>A0A5C5TWQ8</accession>
<gene>
    <name evidence="3" type="ORF">FQY83_15620</name>
</gene>
<organism evidence="3 4">
    <name type="scientific">Luteimonas marina</name>
    <dbReference type="NCBI Taxonomy" id="488485"/>
    <lineage>
        <taxon>Bacteria</taxon>
        <taxon>Pseudomonadati</taxon>
        <taxon>Pseudomonadota</taxon>
        <taxon>Gammaproteobacteria</taxon>
        <taxon>Lysobacterales</taxon>
        <taxon>Lysobacteraceae</taxon>
        <taxon>Luteimonas</taxon>
    </lineage>
</organism>
<reference evidence="3 4" key="1">
    <citation type="journal article" date="2008" name="Int. J. Syst. Evol. Microbiol.">
        <title>Luteimonas marina sp. nov., isolated from seawater.</title>
        <authorList>
            <person name="Baik K.S."/>
            <person name="Park S.C."/>
            <person name="Kim M.S."/>
            <person name="Kim E.M."/>
            <person name="Park C."/>
            <person name="Chun J."/>
            <person name="Seong C.N."/>
        </authorList>
    </citation>
    <scope>NUCLEOTIDE SEQUENCE [LARGE SCALE GENOMIC DNA]</scope>
    <source>
        <strain evidence="3 4">FR1330</strain>
    </source>
</reference>
<dbReference type="RefSeq" id="WP_146388906.1">
    <property type="nucleotide sequence ID" value="NZ_VOHK01000007.1"/>
</dbReference>
<name>A0A5C5TWQ8_9GAMM</name>
<comment type="caution">
    <text evidence="3">The sequence shown here is derived from an EMBL/GenBank/DDBJ whole genome shotgun (WGS) entry which is preliminary data.</text>
</comment>
<evidence type="ECO:0000256" key="1">
    <source>
        <dbReference type="SAM" id="Coils"/>
    </source>
</evidence>
<feature type="coiled-coil region" evidence="1">
    <location>
        <begin position="81"/>
        <end position="108"/>
    </location>
</feature>
<feature type="compositionally biased region" description="Basic residues" evidence="2">
    <location>
        <begin position="1"/>
        <end position="11"/>
    </location>
</feature>
<evidence type="ECO:0000256" key="2">
    <source>
        <dbReference type="SAM" id="MobiDB-lite"/>
    </source>
</evidence>
<evidence type="ECO:0000313" key="3">
    <source>
        <dbReference type="EMBL" id="TWT18166.1"/>
    </source>
</evidence>